<protein>
    <submittedName>
        <fullName evidence="2">Uncharacterized protein</fullName>
    </submittedName>
</protein>
<feature type="compositionally biased region" description="Polar residues" evidence="1">
    <location>
        <begin position="373"/>
        <end position="382"/>
    </location>
</feature>
<gene>
    <name evidence="2" type="ORF">SLOPH_624</name>
</gene>
<comment type="caution">
    <text evidence="2">The sequence shown here is derived from an EMBL/GenBank/DDBJ whole genome shotgun (WGS) entry which is preliminary data.</text>
</comment>
<dbReference type="HOGENOM" id="CLU_405528_0_0_1"/>
<proteinExistence type="predicted"/>
<dbReference type="Proteomes" id="UP000014978">
    <property type="component" value="Unassembled WGS sequence"/>
</dbReference>
<evidence type="ECO:0000313" key="3">
    <source>
        <dbReference type="Proteomes" id="UP000014978"/>
    </source>
</evidence>
<feature type="region of interest" description="Disordered" evidence="1">
    <location>
        <begin position="373"/>
        <end position="404"/>
    </location>
</feature>
<name>S7W810_SPRLO</name>
<reference evidence="3" key="1">
    <citation type="journal article" date="2013" name="PLoS Genet.">
        <title>The genome of Spraguea lophii and the basis of host-microsporidian interactions.</title>
        <authorList>
            <person name="Campbell S.E."/>
            <person name="Williams T.A."/>
            <person name="Yousuf A."/>
            <person name="Soanes D.M."/>
            <person name="Paszkiewicz K.H."/>
            <person name="Williams B.A.P."/>
        </authorList>
    </citation>
    <scope>NUCLEOTIDE SEQUENCE [LARGE SCALE GENOMIC DNA]</scope>
    <source>
        <strain evidence="3">42_110</strain>
    </source>
</reference>
<dbReference type="VEuPathDB" id="MicrosporidiaDB:SLOPH_624"/>
<sequence length="678" mass="81246">MTSNKRSVVNNIPIHTTSLNHYKTPFIRINIGFINTLPFNFKKMNFQPKKPSTIKYPHLPRSTFTSNHPYVAPRFFEIYRDGVIYSRDSRIFMFVSKNNIIKLCNPYKDYINRLYIKNDTIFLVANKKIYQLDYNEEKEQRTMEEYKKEETKNINLKKRKYRMTKRKRRNTKVNNKTNIIEKDLNDDKNNSERTDIEENDGCDELLNKRIKKENDNNVDEEDDKFITGELVTDTNNEARTMENDKSFKAFFNNQEFNLKKNSSYFPFDVKIYNKKIVDFKINSIGEIIFLYSDKLEVYKNNIPVLVINIITDEKPTFLELCAHDLRTFYIFTKYNGYKIECRTENDMKLQIDQYGKDTDDNCLYYNVQFNRTNDQDNDSSYMEDNNNDDKNNNESSNNKNDDNTIISSKEEIEAKNKNYIMNKIKDLRSYKSIDTSKLVECYEQIHCEPFYTSEKTTITKVIRYNEHFIVVSDWIFGIILDKTYKICYRMRSCSFTIDENRLLVNRGGYFLSINVLDPQDYYFYNYEIRDYLGYVANDNIKYYLLKDKLVIHEHNNKDLKCYSKSKDRMYYVENINNNKNLCKDNDDDKNKCKNYLKVIKEKSSAYNGYLDSNNVFYLEKEYNKIHLRTRKIIDNSIFKELEEFDKRKKVVNVEDKEKMEKKETATSFTFSYGQSTGF</sequence>
<dbReference type="EMBL" id="ATCN01001195">
    <property type="protein sequence ID" value="EPR77862.1"/>
    <property type="molecule type" value="Genomic_DNA"/>
</dbReference>
<evidence type="ECO:0000313" key="2">
    <source>
        <dbReference type="EMBL" id="EPR77862.1"/>
    </source>
</evidence>
<keyword evidence="3" id="KW-1185">Reference proteome</keyword>
<organism evidence="2 3">
    <name type="scientific">Spraguea lophii (strain 42_110)</name>
    <name type="common">Microsporidian parasite</name>
    <dbReference type="NCBI Taxonomy" id="1358809"/>
    <lineage>
        <taxon>Eukaryota</taxon>
        <taxon>Fungi</taxon>
        <taxon>Fungi incertae sedis</taxon>
        <taxon>Microsporidia</taxon>
        <taxon>Spragueidae</taxon>
        <taxon>Spraguea</taxon>
    </lineage>
</organism>
<dbReference type="InParanoid" id="S7W810"/>
<accession>S7W810</accession>
<dbReference type="AlphaFoldDB" id="S7W810"/>
<evidence type="ECO:0000256" key="1">
    <source>
        <dbReference type="SAM" id="MobiDB-lite"/>
    </source>
</evidence>